<sequence>MSAPGWYPDPAGGGGHRWWDGSSWTAQTTPGGVGAGAPGPAGHGPGGRGGGPAGPGGGRGRGGGAAVAVALVVGVVVLAVVLGVLLVPRLFGRDDVATPDPAPSPTVSAWDETSRPTPTPTPSQSPSPTPTPTPSGSATAAPLEDCPLGDPGTRQEHPEDGLVHGGGLAYEPVPGWDDYSAYGYSWTYDAAGQVDHVVDSWIASTVVGALAIADGFETPESAAADFLACTTTSAFYRNLTGITELRNEAITVDGRPGWWIRAEIRVSGEQVEGDVSDVIVVDDGDGESLSFYTSCAPIGDTERIALIDAARESLRVG</sequence>
<keyword evidence="5" id="KW-1185">Reference proteome</keyword>
<name>A0A367YVC5_9ACTN</name>
<feature type="region of interest" description="Disordered" evidence="1">
    <location>
        <begin position="1"/>
        <end position="63"/>
    </location>
</feature>
<comment type="caution">
    <text evidence="4">The sequence shown here is derived from an EMBL/GenBank/DDBJ whole genome shotgun (WGS) entry which is preliminary data.</text>
</comment>
<feature type="compositionally biased region" description="Basic and acidic residues" evidence="1">
    <location>
        <begin position="153"/>
        <end position="162"/>
    </location>
</feature>
<organism evidence="4 5">
    <name type="scientific">Desertihabitans brevis</name>
    <dbReference type="NCBI Taxonomy" id="2268447"/>
    <lineage>
        <taxon>Bacteria</taxon>
        <taxon>Bacillati</taxon>
        <taxon>Actinomycetota</taxon>
        <taxon>Actinomycetes</taxon>
        <taxon>Propionibacteriales</taxon>
        <taxon>Propionibacteriaceae</taxon>
        <taxon>Desertihabitans</taxon>
    </lineage>
</organism>
<feature type="region of interest" description="Disordered" evidence="1">
    <location>
        <begin position="93"/>
        <end position="166"/>
    </location>
</feature>
<keyword evidence="2" id="KW-0472">Membrane</keyword>
<reference evidence="4 5" key="1">
    <citation type="submission" date="2018-07" db="EMBL/GenBank/DDBJ databases">
        <title>Desertimonas flava gen. nov. sp. nov.</title>
        <authorList>
            <person name="Liu S."/>
        </authorList>
    </citation>
    <scope>NUCLEOTIDE SEQUENCE [LARGE SCALE GENOMIC DNA]</scope>
    <source>
        <strain evidence="4 5">16Sb5-5</strain>
    </source>
</reference>
<dbReference type="InterPro" id="IPR018929">
    <property type="entry name" value="DUF2510"/>
</dbReference>
<keyword evidence="2" id="KW-0812">Transmembrane</keyword>
<proteinExistence type="predicted"/>
<feature type="compositionally biased region" description="Pro residues" evidence="1">
    <location>
        <begin position="117"/>
        <end position="133"/>
    </location>
</feature>
<accession>A0A367YVC5</accession>
<feature type="compositionally biased region" description="Gly residues" evidence="1">
    <location>
        <begin position="31"/>
        <end position="63"/>
    </location>
</feature>
<evidence type="ECO:0000256" key="2">
    <source>
        <dbReference type="SAM" id="Phobius"/>
    </source>
</evidence>
<evidence type="ECO:0000259" key="3">
    <source>
        <dbReference type="Pfam" id="PF10708"/>
    </source>
</evidence>
<protein>
    <submittedName>
        <fullName evidence="4">DUF2510 domain-containing protein</fullName>
    </submittedName>
</protein>
<feature type="transmembrane region" description="Helical" evidence="2">
    <location>
        <begin position="65"/>
        <end position="87"/>
    </location>
</feature>
<evidence type="ECO:0000256" key="1">
    <source>
        <dbReference type="SAM" id="MobiDB-lite"/>
    </source>
</evidence>
<dbReference type="Pfam" id="PF10708">
    <property type="entry name" value="DUF2510"/>
    <property type="match status" value="1"/>
</dbReference>
<keyword evidence="2" id="KW-1133">Transmembrane helix</keyword>
<gene>
    <name evidence="4" type="ORF">DT076_11495</name>
</gene>
<dbReference type="AlphaFoldDB" id="A0A367YVC5"/>
<feature type="domain" description="DUF2510" evidence="3">
    <location>
        <begin position="4"/>
        <end position="33"/>
    </location>
</feature>
<evidence type="ECO:0000313" key="4">
    <source>
        <dbReference type="EMBL" id="RCK69489.1"/>
    </source>
</evidence>
<dbReference type="EMBL" id="QOUI01000006">
    <property type="protein sequence ID" value="RCK69489.1"/>
    <property type="molecule type" value="Genomic_DNA"/>
</dbReference>
<dbReference type="Proteomes" id="UP000252770">
    <property type="component" value="Unassembled WGS sequence"/>
</dbReference>
<evidence type="ECO:0000313" key="5">
    <source>
        <dbReference type="Proteomes" id="UP000252770"/>
    </source>
</evidence>